<dbReference type="EMBL" id="WHNX01000004">
    <property type="protein sequence ID" value="MPW24767.1"/>
    <property type="molecule type" value="Genomic_DNA"/>
</dbReference>
<sequence>MAGIFSTMNTATKGLMAQQTALHTTSHNISNANTEGYSRQRVDLKADLAFNFAGIGQLGTGVKMEAIVRIVDDYANKQIRQESGTLAKFQTKSQVLGQIEIIFNEPSDTGLNFNLGEMFDAWQELSKNPESLTSKSIIVEKSKTLAETLNHMSDQVNNLEDETVGQLEKNAYDFNSIISQIDVLNKQIFNISVKGQVPNDLLDQRDLMLKNLSAITNVDISYDKYGRASIAIGAEEVLGVDNQLQMSMISNIEKNPDDTYTISISQGGDSLAPPITYVTSDISDLSIGQIVLNTKDAVFPADTVFNPTITSGQIAGNTEALKEIDDRRENLNSLAKTMVDAINTIHRHIGEDETGIDFFTFKAADVGDTNYAKRIQVNQEIRDDNNKVNVGYDDHSAEGDGSRALAIAGLRNIKISDSSSLIYDSLTMTISNQSGGNTIEGAYSDIVTKVGISKQHADNMVANQAVLLDQLEFRRESISGVSISEEVSNLIKFQKSYDANAKVISVLADMLDTLINRTGV</sequence>
<dbReference type="InterPro" id="IPR002371">
    <property type="entry name" value="FlgK"/>
</dbReference>
<evidence type="ECO:0000256" key="1">
    <source>
        <dbReference type="ARBA" id="ARBA00004365"/>
    </source>
</evidence>
<evidence type="ECO:0000256" key="5">
    <source>
        <dbReference type="ARBA" id="ARBA00022525"/>
    </source>
</evidence>
<feature type="domain" description="Flagellar basal-body/hook protein C-terminal" evidence="9">
    <location>
        <begin position="478"/>
        <end position="516"/>
    </location>
</feature>
<dbReference type="GO" id="GO:0005576">
    <property type="term" value="C:extracellular region"/>
    <property type="evidence" value="ECO:0007669"/>
    <property type="project" value="UniProtKB-SubCell"/>
</dbReference>
<keyword evidence="6 7" id="KW-0975">Bacterial flagellum</keyword>
<evidence type="ECO:0000313" key="12">
    <source>
        <dbReference type="Proteomes" id="UP000440004"/>
    </source>
</evidence>
<keyword evidence="12" id="KW-1185">Reference proteome</keyword>
<name>A0A6A7K6C6_9FIRM</name>
<evidence type="ECO:0000256" key="2">
    <source>
        <dbReference type="ARBA" id="ARBA00004613"/>
    </source>
</evidence>
<dbReference type="PANTHER" id="PTHR30033">
    <property type="entry name" value="FLAGELLAR HOOK-ASSOCIATED PROTEIN 1"/>
    <property type="match status" value="1"/>
</dbReference>
<feature type="domain" description="Flagellar hook-associated protein FlgK helical" evidence="10">
    <location>
        <begin position="96"/>
        <end position="359"/>
    </location>
</feature>
<evidence type="ECO:0000259" key="8">
    <source>
        <dbReference type="Pfam" id="PF00460"/>
    </source>
</evidence>
<comment type="similarity">
    <text evidence="3 7">Belongs to the flagella basal body rod proteins family.</text>
</comment>
<dbReference type="NCBIfam" id="TIGR02492">
    <property type="entry name" value="flgK_ends"/>
    <property type="match status" value="1"/>
</dbReference>
<dbReference type="AlphaFoldDB" id="A0A6A7K6C6"/>
<dbReference type="GO" id="GO:0044780">
    <property type="term" value="P:bacterial-type flagellum assembly"/>
    <property type="evidence" value="ECO:0007669"/>
    <property type="project" value="InterPro"/>
</dbReference>
<dbReference type="Proteomes" id="UP000440004">
    <property type="component" value="Unassembled WGS sequence"/>
</dbReference>
<dbReference type="SUPFAM" id="SSF64518">
    <property type="entry name" value="Phase 1 flagellin"/>
    <property type="match status" value="1"/>
</dbReference>
<evidence type="ECO:0000256" key="4">
    <source>
        <dbReference type="ARBA" id="ARBA00016244"/>
    </source>
</evidence>
<dbReference type="Pfam" id="PF22638">
    <property type="entry name" value="FlgK_D1"/>
    <property type="match status" value="1"/>
</dbReference>
<accession>A0A6A7K6C6</accession>
<evidence type="ECO:0000259" key="9">
    <source>
        <dbReference type="Pfam" id="PF06429"/>
    </source>
</evidence>
<evidence type="ECO:0000313" key="11">
    <source>
        <dbReference type="EMBL" id="MPW24767.1"/>
    </source>
</evidence>
<dbReference type="InterPro" id="IPR053927">
    <property type="entry name" value="FlgK_helical"/>
</dbReference>
<feature type="domain" description="Flagellar basal body rod protein N-terminal" evidence="8">
    <location>
        <begin position="8"/>
        <end position="37"/>
    </location>
</feature>
<keyword evidence="11" id="KW-0282">Flagellum</keyword>
<dbReference type="PRINTS" id="PR01005">
    <property type="entry name" value="FLGHOOKAP1"/>
</dbReference>
<evidence type="ECO:0000256" key="6">
    <source>
        <dbReference type="ARBA" id="ARBA00023143"/>
    </source>
</evidence>
<evidence type="ECO:0000256" key="7">
    <source>
        <dbReference type="RuleBase" id="RU362065"/>
    </source>
</evidence>
<keyword evidence="5 7" id="KW-0964">Secreted</keyword>
<dbReference type="GO" id="GO:0009424">
    <property type="term" value="C:bacterial-type flagellum hook"/>
    <property type="evidence" value="ECO:0007669"/>
    <property type="project" value="UniProtKB-UniRule"/>
</dbReference>
<gene>
    <name evidence="7 11" type="primary">flgK</name>
    <name evidence="11" type="ORF">GC105_03050</name>
</gene>
<dbReference type="Pfam" id="PF00460">
    <property type="entry name" value="Flg_bb_rod"/>
    <property type="match status" value="1"/>
</dbReference>
<dbReference type="InterPro" id="IPR001444">
    <property type="entry name" value="Flag_bb_rod_N"/>
</dbReference>
<comment type="subcellular location">
    <subcellularLocation>
        <location evidence="1 7">Bacterial flagellum</location>
    </subcellularLocation>
    <subcellularLocation>
        <location evidence="2 7">Secreted</location>
    </subcellularLocation>
</comment>
<dbReference type="Pfam" id="PF06429">
    <property type="entry name" value="Flg_bbr_C"/>
    <property type="match status" value="1"/>
</dbReference>
<organism evidence="11 12">
    <name type="scientific">Alkalibaculum sporogenes</name>
    <dbReference type="NCBI Taxonomy" id="2655001"/>
    <lineage>
        <taxon>Bacteria</taxon>
        <taxon>Bacillati</taxon>
        <taxon>Bacillota</taxon>
        <taxon>Clostridia</taxon>
        <taxon>Eubacteriales</taxon>
        <taxon>Eubacteriaceae</taxon>
        <taxon>Alkalibaculum</taxon>
    </lineage>
</organism>
<keyword evidence="11" id="KW-0966">Cell projection</keyword>
<dbReference type="GO" id="GO:0005198">
    <property type="term" value="F:structural molecule activity"/>
    <property type="evidence" value="ECO:0007669"/>
    <property type="project" value="UniProtKB-UniRule"/>
</dbReference>
<proteinExistence type="inferred from homology"/>
<evidence type="ECO:0000259" key="10">
    <source>
        <dbReference type="Pfam" id="PF22638"/>
    </source>
</evidence>
<reference evidence="11 12" key="1">
    <citation type="submission" date="2019-10" db="EMBL/GenBank/DDBJ databases">
        <title>Alkalibaculum tamaniensis sp.nov., a new alkaliphilic acetogen, isolated on methoxylated aromatics from a mud volcano.</title>
        <authorList>
            <person name="Khomyakova M.A."/>
            <person name="Merkel A.Y."/>
            <person name="Bonch-Osmolovskaya E.A."/>
            <person name="Slobodkin A.I."/>
        </authorList>
    </citation>
    <scope>NUCLEOTIDE SEQUENCE [LARGE SCALE GENOMIC DNA]</scope>
    <source>
        <strain evidence="11 12">M08DMB</strain>
    </source>
</reference>
<dbReference type="InterPro" id="IPR010930">
    <property type="entry name" value="Flg_bb/hook_C_dom"/>
</dbReference>
<keyword evidence="11" id="KW-0969">Cilium</keyword>
<dbReference type="PANTHER" id="PTHR30033:SF1">
    <property type="entry name" value="FLAGELLAR HOOK-ASSOCIATED PROTEIN 1"/>
    <property type="match status" value="1"/>
</dbReference>
<evidence type="ECO:0000256" key="3">
    <source>
        <dbReference type="ARBA" id="ARBA00009677"/>
    </source>
</evidence>
<protein>
    <recommendedName>
        <fullName evidence="4 7">Flagellar hook-associated protein 1</fullName>
        <shortName evidence="7">HAP1</shortName>
    </recommendedName>
</protein>
<comment type="caution">
    <text evidence="11">The sequence shown here is derived from an EMBL/GenBank/DDBJ whole genome shotgun (WGS) entry which is preliminary data.</text>
</comment>